<reference evidence="2 3" key="6">
    <citation type="journal article" date="1999" name="Virology">
        <title>Chlorella virus PBCV-1 encodes a functional homospermidine synthase.</title>
        <authorList>
            <person name="Kaiser A."/>
            <person name="Vollmert M."/>
            <person name="Tholl D."/>
            <person name="Graves M.V."/>
            <person name="Gurnon J.R."/>
            <person name="Xing W."/>
            <person name="Lisec A.D."/>
            <person name="Nickerson K.W."/>
            <person name="Van Etten J.L."/>
        </authorList>
    </citation>
    <scope>NUCLEOTIDE SEQUENCE [LARGE SCALE GENOMIC DNA]</scope>
</reference>
<evidence type="ECO:0000256" key="1">
    <source>
        <dbReference type="SAM" id="Phobius"/>
    </source>
</evidence>
<dbReference type="Proteomes" id="UP000000862">
    <property type="component" value="Segment"/>
</dbReference>
<reference evidence="2 3" key="4">
    <citation type="journal article" date="1996" name="Virology">
        <title>Analysis of 76 kb of the chlorella virus PBCV-1 330-kb genome: map positions 182 to 258.</title>
        <authorList>
            <person name="Kutish G.F."/>
            <person name="Li Y."/>
            <person name="Lu Z."/>
            <person name="Furuta M."/>
            <person name="Rock D.L."/>
            <person name="Van Etten J.L."/>
        </authorList>
    </citation>
    <scope>NUCLEOTIDE SEQUENCE [LARGE SCALE GENOMIC DNA]</scope>
</reference>
<evidence type="ECO:0000313" key="2">
    <source>
        <dbReference type="EMBL" id="AAC96430.1"/>
    </source>
</evidence>
<sequence length="123" mass="14812">MQLILRIPGRIKFITNLFKWSVAPAVRFIINYLFLPFFMNFFFAHGVKRRGIARIIIFPWFCQTAKRIVHVYISDLVMLLQLLYPYIFEMSCVYSTFYQTSFDVVYYDMSYSVCPVHWFTLCL</sequence>
<dbReference type="EMBL" id="JF411744">
    <property type="protein sequence ID" value="AAC96430.1"/>
    <property type="molecule type" value="Genomic_DNA"/>
</dbReference>
<proteinExistence type="predicted"/>
<keyword evidence="1" id="KW-0472">Membrane</keyword>
<reference evidence="2 3" key="3">
    <citation type="journal article" date="1996" name="Virology">
        <title>Analysis of 94 kb of the chlorella virus PBCV-1 330-kb genome: map positions 88 to 182.</title>
        <authorList>
            <person name="Lu Z."/>
            <person name="Li Y."/>
            <person name="Que Q."/>
            <person name="Kutish G.F."/>
            <person name="Rock D.L."/>
            <person name="Van Etten J.L."/>
        </authorList>
    </citation>
    <scope>NUCLEOTIDE SEQUENCE [LARGE SCALE GENOMIC DNA]</scope>
</reference>
<dbReference type="PIR" id="T17552">
    <property type="entry name" value="T17552"/>
</dbReference>
<feature type="transmembrane region" description="Helical" evidence="1">
    <location>
        <begin position="68"/>
        <end position="87"/>
    </location>
</feature>
<reference evidence="2 3" key="8">
    <citation type="journal article" date="2010" name="J. Virol.">
        <title>Microarray analysis of Paramecium bursaria chlorella virus 1 transcription.</title>
        <authorList>
            <person name="Yanai-Balser G.M."/>
            <person name="Duncan G.A."/>
            <person name="Eudy J.D."/>
            <person name="Wang D."/>
            <person name="Li X."/>
            <person name="Agarkova I.V."/>
            <person name="Dunigan D.D."/>
            <person name="Van Etten J.L."/>
        </authorList>
    </citation>
    <scope>NUCLEOTIDE SEQUENCE [LARGE SCALE GENOMIC DNA]</scope>
</reference>
<keyword evidence="3" id="KW-1185">Reference proteome</keyword>
<dbReference type="RefSeq" id="NP_048410.1">
    <property type="nucleotide sequence ID" value="NC_000852.5"/>
</dbReference>
<reference evidence="2 3" key="2">
    <citation type="journal article" date="1995" name="Virology">
        <title>Analysis of 43 kb of the Chlorella virus PBCV-1 330-kb genome: map positions 45 to 88.</title>
        <authorList>
            <person name="Li Y."/>
            <person name="Lu Z."/>
            <person name="Burbank D.E."/>
            <person name="Kutish G.F."/>
            <person name="Rock D.L."/>
            <person name="Van Etten J.L."/>
        </authorList>
    </citation>
    <scope>NUCLEOTIDE SEQUENCE [LARGE SCALE GENOMIC DNA]</scope>
</reference>
<keyword evidence="1" id="KW-1133">Transmembrane helix</keyword>
<name>Q89397_PBCV1</name>
<feature type="transmembrane region" description="Helical" evidence="1">
    <location>
        <begin position="28"/>
        <end position="47"/>
    </location>
</feature>
<protein>
    <submittedName>
        <fullName evidence="2">Uncharacterized protein</fullName>
    </submittedName>
</protein>
<dbReference type="KEGG" id="vg:917850"/>
<reference evidence="2 3" key="7">
    <citation type="journal article" date="2000" name="Virology">
        <title>Characterization of a beta-1,3-glucanase encoded by chlorella virus PBCV-1.</title>
        <authorList>
            <person name="Sun L."/>
            <person name="Gurnon J.R."/>
            <person name="Adams B.J."/>
            <person name="Graves M.V."/>
            <person name="Van Etten J.L."/>
        </authorList>
    </citation>
    <scope>NUCLEOTIDE SEQUENCE [LARGE SCALE GENOMIC DNA]</scope>
</reference>
<gene>
    <name evidence="2" type="primary">a062R</name>
</gene>
<keyword evidence="1" id="KW-0812">Transmembrane</keyword>
<organismHost>
    <name type="scientific">Chlorella</name>
    <dbReference type="NCBI Taxonomy" id="3071"/>
</organismHost>
<organism evidence="2 3">
    <name type="scientific">Paramecium bursaria Chlorella virus 1</name>
    <name type="common">PBCV-1</name>
    <dbReference type="NCBI Taxonomy" id="10506"/>
    <lineage>
        <taxon>Viruses</taxon>
        <taxon>Varidnaviria</taxon>
        <taxon>Bamfordvirae</taxon>
        <taxon>Nucleocytoviricota</taxon>
        <taxon>Megaviricetes</taxon>
        <taxon>Algavirales</taxon>
        <taxon>Phycodnaviridae</taxon>
        <taxon>Chlorovirus</taxon>
        <taxon>Chlorovirus vanettense</taxon>
    </lineage>
</organism>
<reference evidence="2 3" key="5">
    <citation type="journal article" date="1997" name="Virology">
        <title>Analysis of 74 kb of DNA located at the right end of the 330-kb chlorella virus PBCV-1 genome.</title>
        <authorList>
            <person name="Li Y."/>
            <person name="Lu Z."/>
            <person name="Sun L."/>
            <person name="Ropp S."/>
            <person name="Kutish G.F."/>
            <person name="Rock D.L."/>
            <person name="Van Etten J.L."/>
        </authorList>
    </citation>
    <scope>NUCLEOTIDE SEQUENCE [LARGE SCALE GENOMIC DNA]</scope>
</reference>
<reference evidence="2 3" key="1">
    <citation type="journal article" date="1995" name="Virology">
        <title>Analysis of 45 kb of DNA located at the left end of the chlorella virus PBCV-1 genome.</title>
        <authorList>
            <person name="Lu Z."/>
            <person name="Li Y."/>
            <person name="Zhang Y."/>
            <person name="Kutish G.F."/>
            <person name="Rock D.L."/>
            <person name="Van Etten J.L."/>
        </authorList>
    </citation>
    <scope>NUCLEOTIDE SEQUENCE [LARGE SCALE GENOMIC DNA]</scope>
</reference>
<accession>Q89397</accession>
<evidence type="ECO:0000313" key="3">
    <source>
        <dbReference type="Proteomes" id="UP000000862"/>
    </source>
</evidence>
<dbReference type="GeneID" id="917850"/>